<keyword evidence="2" id="KW-1185">Reference proteome</keyword>
<dbReference type="AlphaFoldDB" id="A0AAV1I7K9"/>
<organism evidence="1 2">
    <name type="scientific">Coccomyxa viridis</name>
    <dbReference type="NCBI Taxonomy" id="1274662"/>
    <lineage>
        <taxon>Eukaryota</taxon>
        <taxon>Viridiplantae</taxon>
        <taxon>Chlorophyta</taxon>
        <taxon>core chlorophytes</taxon>
        <taxon>Trebouxiophyceae</taxon>
        <taxon>Trebouxiophyceae incertae sedis</taxon>
        <taxon>Coccomyxaceae</taxon>
        <taxon>Coccomyxa</taxon>
    </lineage>
</organism>
<evidence type="ECO:0000313" key="1">
    <source>
        <dbReference type="EMBL" id="CAK0783333.1"/>
    </source>
</evidence>
<gene>
    <name evidence="1" type="ORF">CVIRNUC_006532</name>
</gene>
<reference evidence="1 2" key="1">
    <citation type="submission" date="2023-10" db="EMBL/GenBank/DDBJ databases">
        <authorList>
            <person name="Maclean D."/>
            <person name="Macfadyen A."/>
        </authorList>
    </citation>
    <scope>NUCLEOTIDE SEQUENCE [LARGE SCALE GENOMIC DNA]</scope>
</reference>
<sequence>MHVAEWRLEELVLATPTYRLAIDTIFLACLVKESISVRGLMQHSALAVIGGLLACMKDAPVSMRPLDSHESRDCCPQSAGDFLPRRAMMGP</sequence>
<name>A0AAV1I7K9_9CHLO</name>
<protein>
    <submittedName>
        <fullName evidence="1">Uncharacterized protein</fullName>
    </submittedName>
</protein>
<dbReference type="Proteomes" id="UP001314263">
    <property type="component" value="Unassembled WGS sequence"/>
</dbReference>
<evidence type="ECO:0000313" key="2">
    <source>
        <dbReference type="Proteomes" id="UP001314263"/>
    </source>
</evidence>
<dbReference type="EMBL" id="CAUYUE010000008">
    <property type="protein sequence ID" value="CAK0783333.1"/>
    <property type="molecule type" value="Genomic_DNA"/>
</dbReference>
<accession>A0AAV1I7K9</accession>
<proteinExistence type="predicted"/>
<comment type="caution">
    <text evidence="1">The sequence shown here is derived from an EMBL/GenBank/DDBJ whole genome shotgun (WGS) entry which is preliminary data.</text>
</comment>